<proteinExistence type="predicted"/>
<keyword evidence="2" id="KW-1185">Reference proteome</keyword>
<evidence type="ECO:0000313" key="2">
    <source>
        <dbReference type="Proteomes" id="UP001234989"/>
    </source>
</evidence>
<gene>
    <name evidence="1" type="ORF">MTR67_002279</name>
</gene>
<organism evidence="1 2">
    <name type="scientific">Solanum verrucosum</name>
    <dbReference type="NCBI Taxonomy" id="315347"/>
    <lineage>
        <taxon>Eukaryota</taxon>
        <taxon>Viridiplantae</taxon>
        <taxon>Streptophyta</taxon>
        <taxon>Embryophyta</taxon>
        <taxon>Tracheophyta</taxon>
        <taxon>Spermatophyta</taxon>
        <taxon>Magnoliopsida</taxon>
        <taxon>eudicotyledons</taxon>
        <taxon>Gunneridae</taxon>
        <taxon>Pentapetalae</taxon>
        <taxon>asterids</taxon>
        <taxon>lamiids</taxon>
        <taxon>Solanales</taxon>
        <taxon>Solanaceae</taxon>
        <taxon>Solanoideae</taxon>
        <taxon>Solaneae</taxon>
        <taxon>Solanum</taxon>
    </lineage>
</organism>
<name>A0AAF0PPS7_SOLVR</name>
<dbReference type="Proteomes" id="UP001234989">
    <property type="component" value="Chromosome 1"/>
</dbReference>
<dbReference type="AlphaFoldDB" id="A0AAF0PPS7"/>
<evidence type="ECO:0008006" key="3">
    <source>
        <dbReference type="Google" id="ProtNLM"/>
    </source>
</evidence>
<accession>A0AAF0PPS7</accession>
<protein>
    <recommendedName>
        <fullName evidence="3">Gag-pol polyprotein</fullName>
    </recommendedName>
</protein>
<sequence length="75" mass="8400">MSNEEVRSAFQMLARALATQANRDVVALVNPNANSTASSVRDFARMNSPEFHCSKMGEDPQEFVEEIIRNLTLWG</sequence>
<dbReference type="EMBL" id="CP133612">
    <property type="protein sequence ID" value="WMV08894.1"/>
    <property type="molecule type" value="Genomic_DNA"/>
</dbReference>
<evidence type="ECO:0000313" key="1">
    <source>
        <dbReference type="EMBL" id="WMV08894.1"/>
    </source>
</evidence>
<reference evidence="1" key="1">
    <citation type="submission" date="2023-08" db="EMBL/GenBank/DDBJ databases">
        <title>A de novo genome assembly of Solanum verrucosum Schlechtendal, a Mexican diploid species geographically isolated from the other diploid A-genome species in potato relatives.</title>
        <authorList>
            <person name="Hosaka K."/>
        </authorList>
    </citation>
    <scope>NUCLEOTIDE SEQUENCE</scope>
    <source>
        <tissue evidence="1">Young leaves</tissue>
    </source>
</reference>